<dbReference type="EMBL" id="BMMX01000047">
    <property type="protein sequence ID" value="GGL15255.1"/>
    <property type="molecule type" value="Genomic_DNA"/>
</dbReference>
<evidence type="ECO:0008006" key="3">
    <source>
        <dbReference type="Google" id="ProtNLM"/>
    </source>
</evidence>
<dbReference type="InterPro" id="IPR019587">
    <property type="entry name" value="Polyketide_cyclase/dehydratase"/>
</dbReference>
<dbReference type="Pfam" id="PF10604">
    <property type="entry name" value="Polyketide_cyc2"/>
    <property type="match status" value="1"/>
</dbReference>
<dbReference type="InterPro" id="IPR023393">
    <property type="entry name" value="START-like_dom_sf"/>
</dbReference>
<dbReference type="AlphaFoldDB" id="A0A8J3FRE3"/>
<dbReference type="Gene3D" id="3.30.530.20">
    <property type="match status" value="1"/>
</dbReference>
<reference evidence="1" key="2">
    <citation type="submission" date="2020-09" db="EMBL/GenBank/DDBJ databases">
        <authorList>
            <person name="Sun Q."/>
            <person name="Zhou Y."/>
        </authorList>
    </citation>
    <scope>NUCLEOTIDE SEQUENCE</scope>
    <source>
        <strain evidence="1">CGMCC 4.7299</strain>
    </source>
</reference>
<evidence type="ECO:0000313" key="1">
    <source>
        <dbReference type="EMBL" id="GGL15255.1"/>
    </source>
</evidence>
<protein>
    <recommendedName>
        <fullName evidence="3">Polyketide cyclase / dehydrase and lipid transport</fullName>
    </recommendedName>
</protein>
<name>A0A8J3FRE3_9ACTN</name>
<evidence type="ECO:0000313" key="2">
    <source>
        <dbReference type="Proteomes" id="UP000656042"/>
    </source>
</evidence>
<gene>
    <name evidence="1" type="ORF">GCM10012284_57390</name>
</gene>
<proteinExistence type="predicted"/>
<reference evidence="1" key="1">
    <citation type="journal article" date="2014" name="Int. J. Syst. Evol. Microbiol.">
        <title>Complete genome sequence of Corynebacterium casei LMG S-19264T (=DSM 44701T), isolated from a smear-ripened cheese.</title>
        <authorList>
            <consortium name="US DOE Joint Genome Institute (JGI-PGF)"/>
            <person name="Walter F."/>
            <person name="Albersmeier A."/>
            <person name="Kalinowski J."/>
            <person name="Ruckert C."/>
        </authorList>
    </citation>
    <scope>NUCLEOTIDE SEQUENCE</scope>
    <source>
        <strain evidence="1">CGMCC 4.7299</strain>
    </source>
</reference>
<sequence length="148" mass="16197">MVVQLNASIVVEQDVTQVWDFLADPVASTPRWDRSVAEVIPRSPGPVDVGWEATTVSPSGKRQDFRVTAYEPGRELTFSLLSSLMFTRADLTFRLTGTPAGTRIDHVIDVELRSRLLGPVLRLVSKRALGVDLDLLRGALADFYGSAG</sequence>
<comment type="caution">
    <text evidence="1">The sequence shown here is derived from an EMBL/GenBank/DDBJ whole genome shotgun (WGS) entry which is preliminary data.</text>
</comment>
<organism evidence="1 2">
    <name type="scientific">Mangrovihabitans endophyticus</name>
    <dbReference type="NCBI Taxonomy" id="1751298"/>
    <lineage>
        <taxon>Bacteria</taxon>
        <taxon>Bacillati</taxon>
        <taxon>Actinomycetota</taxon>
        <taxon>Actinomycetes</taxon>
        <taxon>Micromonosporales</taxon>
        <taxon>Micromonosporaceae</taxon>
        <taxon>Mangrovihabitans</taxon>
    </lineage>
</organism>
<accession>A0A8J3FRE3</accession>
<dbReference type="SUPFAM" id="SSF55961">
    <property type="entry name" value="Bet v1-like"/>
    <property type="match status" value="1"/>
</dbReference>
<dbReference type="Proteomes" id="UP000656042">
    <property type="component" value="Unassembled WGS sequence"/>
</dbReference>
<keyword evidence="2" id="KW-1185">Reference proteome</keyword>